<proteinExistence type="predicted"/>
<dbReference type="InterPro" id="IPR000160">
    <property type="entry name" value="GGDEF_dom"/>
</dbReference>
<dbReference type="RefSeq" id="WP_170823863.1">
    <property type="nucleotide sequence ID" value="NZ_JAAOXG010000068.1"/>
</dbReference>
<dbReference type="NCBIfam" id="TIGR00254">
    <property type="entry name" value="GGDEF"/>
    <property type="match status" value="1"/>
</dbReference>
<dbReference type="Pfam" id="PF08448">
    <property type="entry name" value="PAS_4"/>
    <property type="match status" value="1"/>
</dbReference>
<dbReference type="InterPro" id="IPR000700">
    <property type="entry name" value="PAS-assoc_C"/>
</dbReference>
<evidence type="ECO:0000313" key="5">
    <source>
        <dbReference type="Proteomes" id="UP000539052"/>
    </source>
</evidence>
<feature type="domain" description="PAS" evidence="1">
    <location>
        <begin position="383"/>
        <end position="456"/>
    </location>
</feature>
<feature type="domain" description="PAS" evidence="1">
    <location>
        <begin position="282"/>
        <end position="303"/>
    </location>
</feature>
<dbReference type="CDD" id="cd01949">
    <property type="entry name" value="GGDEF"/>
    <property type="match status" value="1"/>
</dbReference>
<dbReference type="Pfam" id="PF00989">
    <property type="entry name" value="PAS"/>
    <property type="match status" value="1"/>
</dbReference>
<dbReference type="InterPro" id="IPR035965">
    <property type="entry name" value="PAS-like_dom_sf"/>
</dbReference>
<dbReference type="SMART" id="SM00086">
    <property type="entry name" value="PAC"/>
    <property type="match status" value="3"/>
</dbReference>
<dbReference type="SUPFAM" id="SSF55073">
    <property type="entry name" value="Nucleotide cyclase"/>
    <property type="match status" value="1"/>
</dbReference>
<sequence>MEKTHMIQNVLNILPFGIGYIKLLVNSRGETEDYMFLDMNPAFEKLTGWHRTDVLEKKASESSGVVNLAGAHWLAYFDNVVRSGKAQETTQWIEAFKRYLKITVIPDKELTFALILREASDEIMQPGGEDHEDPLPEEMSVLFNKTHDAISLVEYRNGEFHFIRNNAVHQRLTGLSDIAGMTPVQLVGEEVGAKLETYYEQCLRTGRPVGYEQSFNFEPGDRVWQTEVTPVFSGGGIRYLLCSSKDVSELKKAQKENEILTQRLHAMFNRHSAVMLIVEPVSGRIVDANPSACKFYGYTREELQCLLIHDLNVLPPDEIAKFRLMSCQEKQNFFVFPHRLRSGEIRTVDVYSCPISDGERVLLYSIIFDVTDREAYRKELSKEKEKLFTTLRSIGDGVVTTDSAGVISSLNSVAQDITGWTNDEAKGKLFTEVFHLLNEETGEPVENPIQKVLDTGRIIGLANHTVLVNRHGQYIPIADSAAPIQTENGETFGVVMVFRDVSDEKEHSRQIEFLSYHDPLTGLFNRRYVEKIMGSLDIAENLPISVIIGDINGLKITNDVFGQRAGDTLLQNVTSLLRENCNVDDLIARWGGDEFVVFMLRTSLKDAEEVIHKIMDTRIPVNGSGLLLSMSLGCASKKSMDTCIEGVMREAEESMCWIYVNIV</sequence>
<keyword evidence="5" id="KW-1185">Reference proteome</keyword>
<evidence type="ECO:0000259" key="1">
    <source>
        <dbReference type="PROSITE" id="PS50112"/>
    </source>
</evidence>
<organism evidence="4 5">
    <name type="scientific">Lacrimispora defluvii</name>
    <dbReference type="NCBI Taxonomy" id="2719233"/>
    <lineage>
        <taxon>Bacteria</taxon>
        <taxon>Bacillati</taxon>
        <taxon>Bacillota</taxon>
        <taxon>Clostridia</taxon>
        <taxon>Lachnospirales</taxon>
        <taxon>Lachnospiraceae</taxon>
        <taxon>Lacrimispora</taxon>
    </lineage>
</organism>
<dbReference type="PANTHER" id="PTHR44757:SF4">
    <property type="entry name" value="DIGUANYLATE CYCLASE DGCE-RELATED"/>
    <property type="match status" value="1"/>
</dbReference>
<dbReference type="CDD" id="cd00130">
    <property type="entry name" value="PAS"/>
    <property type="match status" value="2"/>
</dbReference>
<dbReference type="SMART" id="SM00091">
    <property type="entry name" value="PAS"/>
    <property type="match status" value="2"/>
</dbReference>
<dbReference type="Pfam" id="PF00990">
    <property type="entry name" value="GGDEF"/>
    <property type="match status" value="1"/>
</dbReference>
<reference evidence="4 5" key="1">
    <citation type="submission" date="2020-03" db="EMBL/GenBank/DDBJ databases">
        <title>Genome Sequence of industrial isolate, B5A.</title>
        <authorList>
            <person name="Sharma S."/>
            <person name="Patil P.B."/>
            <person name="Korpole S."/>
        </authorList>
    </citation>
    <scope>NUCLEOTIDE SEQUENCE [LARGE SCALE GENOMIC DNA]</scope>
    <source>
        <strain evidence="4 5">PI-S10-B5A</strain>
    </source>
</reference>
<dbReference type="InterPro" id="IPR052155">
    <property type="entry name" value="Biofilm_reg_signaling"/>
</dbReference>
<dbReference type="NCBIfam" id="TIGR00229">
    <property type="entry name" value="sensory_box"/>
    <property type="match status" value="3"/>
</dbReference>
<feature type="non-terminal residue" evidence="4">
    <location>
        <position position="663"/>
    </location>
</feature>
<dbReference type="EMBL" id="JAAOXG010000068">
    <property type="protein sequence ID" value="NNJ32818.1"/>
    <property type="molecule type" value="Genomic_DNA"/>
</dbReference>
<dbReference type="PROSITE" id="PS50887">
    <property type="entry name" value="GGDEF"/>
    <property type="match status" value="1"/>
</dbReference>
<dbReference type="PROSITE" id="PS50113">
    <property type="entry name" value="PAC"/>
    <property type="match status" value="1"/>
</dbReference>
<comment type="caution">
    <text evidence="4">The sequence shown here is derived from an EMBL/GenBank/DDBJ whole genome shotgun (WGS) entry which is preliminary data.</text>
</comment>
<dbReference type="PROSITE" id="PS50112">
    <property type="entry name" value="PAS"/>
    <property type="match status" value="2"/>
</dbReference>
<feature type="domain" description="GGDEF" evidence="3">
    <location>
        <begin position="542"/>
        <end position="663"/>
    </location>
</feature>
<name>A0ABX1VWJ1_9FIRM</name>
<dbReference type="InterPro" id="IPR001610">
    <property type="entry name" value="PAC"/>
</dbReference>
<feature type="domain" description="PAC" evidence="2">
    <location>
        <begin position="461"/>
        <end position="513"/>
    </location>
</feature>
<evidence type="ECO:0000313" key="4">
    <source>
        <dbReference type="EMBL" id="NNJ32818.1"/>
    </source>
</evidence>
<dbReference type="Gene3D" id="3.30.70.270">
    <property type="match status" value="1"/>
</dbReference>
<dbReference type="InterPro" id="IPR043128">
    <property type="entry name" value="Rev_trsase/Diguanyl_cyclase"/>
</dbReference>
<dbReference type="InterPro" id="IPR000014">
    <property type="entry name" value="PAS"/>
</dbReference>
<protein>
    <submittedName>
        <fullName evidence="4">PAS domain S-box protein</fullName>
    </submittedName>
</protein>
<dbReference type="InterPro" id="IPR029787">
    <property type="entry name" value="Nucleotide_cyclase"/>
</dbReference>
<dbReference type="InterPro" id="IPR013656">
    <property type="entry name" value="PAS_4"/>
</dbReference>
<dbReference type="PANTHER" id="PTHR44757">
    <property type="entry name" value="DIGUANYLATE CYCLASE DGCP"/>
    <property type="match status" value="1"/>
</dbReference>
<dbReference type="InterPro" id="IPR013767">
    <property type="entry name" value="PAS_fold"/>
</dbReference>
<dbReference type="Gene3D" id="3.30.450.20">
    <property type="entry name" value="PAS domain"/>
    <property type="match status" value="4"/>
</dbReference>
<evidence type="ECO:0000259" key="3">
    <source>
        <dbReference type="PROSITE" id="PS50887"/>
    </source>
</evidence>
<accession>A0ABX1VWJ1</accession>
<dbReference type="Pfam" id="PF13426">
    <property type="entry name" value="PAS_9"/>
    <property type="match status" value="1"/>
</dbReference>
<dbReference type="SMART" id="SM00267">
    <property type="entry name" value="GGDEF"/>
    <property type="match status" value="1"/>
</dbReference>
<gene>
    <name evidence="4" type="ORF">G9470_23945</name>
</gene>
<evidence type="ECO:0000259" key="2">
    <source>
        <dbReference type="PROSITE" id="PS50113"/>
    </source>
</evidence>
<dbReference type="SUPFAM" id="SSF55785">
    <property type="entry name" value="PYP-like sensor domain (PAS domain)"/>
    <property type="match status" value="3"/>
</dbReference>
<dbReference type="Proteomes" id="UP000539052">
    <property type="component" value="Unassembled WGS sequence"/>
</dbReference>